<evidence type="ECO:0000313" key="7">
    <source>
        <dbReference type="Proteomes" id="UP000680839"/>
    </source>
</evidence>
<keyword evidence="1" id="KW-0597">Phosphoprotein</keyword>
<dbReference type="SMART" id="SM00448">
    <property type="entry name" value="REC"/>
    <property type="match status" value="1"/>
</dbReference>
<dbReference type="AlphaFoldDB" id="A0A975NGZ3"/>
<gene>
    <name evidence="6" type="ORF">KMZ29_08235</name>
</gene>
<dbReference type="PANTHER" id="PTHR44591:SF3">
    <property type="entry name" value="RESPONSE REGULATORY DOMAIN-CONTAINING PROTEIN"/>
    <property type="match status" value="1"/>
</dbReference>
<dbReference type="PANTHER" id="PTHR44591">
    <property type="entry name" value="STRESS RESPONSE REGULATOR PROTEIN 1"/>
    <property type="match status" value="1"/>
</dbReference>
<dbReference type="Gene3D" id="3.40.50.2300">
    <property type="match status" value="1"/>
</dbReference>
<sequence>MRTRFEPSHPIATDRIFVVESDEVIRSALQFILEDHSETYGFTSLDQAFAKAADRTPDVVLLGIGFVHGNGEGALAEVAKRLPGAKILIVANSVNDPLAIASLQWGAHDVMGKPITFDSVHCKVDALLGHHDLSPTMLGLMPLSAAW</sequence>
<evidence type="ECO:0000313" key="6">
    <source>
        <dbReference type="EMBL" id="QWG14635.1"/>
    </source>
</evidence>
<evidence type="ECO:0000256" key="3">
    <source>
        <dbReference type="ARBA" id="ARBA00023163"/>
    </source>
</evidence>
<evidence type="ECO:0000259" key="5">
    <source>
        <dbReference type="PROSITE" id="PS50110"/>
    </source>
</evidence>
<reference evidence="6" key="1">
    <citation type="submission" date="2021-06" db="EMBL/GenBank/DDBJ databases">
        <title>Bradyrhizobium sp. S2-20-1 Genome sequencing.</title>
        <authorList>
            <person name="Jin L."/>
        </authorList>
    </citation>
    <scope>NUCLEOTIDE SEQUENCE</scope>
    <source>
        <strain evidence="6">S2-20-1</strain>
    </source>
</reference>
<dbReference type="InterPro" id="IPR050595">
    <property type="entry name" value="Bact_response_regulator"/>
</dbReference>
<organism evidence="6 7">
    <name type="scientific">Bradyrhizobium sediminis</name>
    <dbReference type="NCBI Taxonomy" id="2840469"/>
    <lineage>
        <taxon>Bacteria</taxon>
        <taxon>Pseudomonadati</taxon>
        <taxon>Pseudomonadota</taxon>
        <taxon>Alphaproteobacteria</taxon>
        <taxon>Hyphomicrobiales</taxon>
        <taxon>Nitrobacteraceae</taxon>
        <taxon>Bradyrhizobium</taxon>
    </lineage>
</organism>
<name>A0A975NGZ3_9BRAD</name>
<dbReference type="Pfam" id="PF00072">
    <property type="entry name" value="Response_reg"/>
    <property type="match status" value="1"/>
</dbReference>
<keyword evidence="3" id="KW-0804">Transcription</keyword>
<evidence type="ECO:0000256" key="4">
    <source>
        <dbReference type="PROSITE-ProRule" id="PRU00169"/>
    </source>
</evidence>
<proteinExistence type="predicted"/>
<comment type="caution">
    <text evidence="4">Lacks conserved residue(s) required for the propagation of feature annotation.</text>
</comment>
<dbReference type="RefSeq" id="WP_215623242.1">
    <property type="nucleotide sequence ID" value="NZ_CP076134.1"/>
</dbReference>
<dbReference type="SUPFAM" id="SSF52172">
    <property type="entry name" value="CheY-like"/>
    <property type="match status" value="1"/>
</dbReference>
<dbReference type="PROSITE" id="PS50110">
    <property type="entry name" value="RESPONSE_REGULATORY"/>
    <property type="match status" value="1"/>
</dbReference>
<evidence type="ECO:0000256" key="2">
    <source>
        <dbReference type="ARBA" id="ARBA00023015"/>
    </source>
</evidence>
<dbReference type="CDD" id="cd00156">
    <property type="entry name" value="REC"/>
    <property type="match status" value="1"/>
</dbReference>
<dbReference type="InterPro" id="IPR011006">
    <property type="entry name" value="CheY-like_superfamily"/>
</dbReference>
<protein>
    <submittedName>
        <fullName evidence="6">Response regulator</fullName>
    </submittedName>
</protein>
<keyword evidence="2" id="KW-0805">Transcription regulation</keyword>
<dbReference type="InterPro" id="IPR001789">
    <property type="entry name" value="Sig_transdc_resp-reg_receiver"/>
</dbReference>
<accession>A0A975NGZ3</accession>
<dbReference type="GO" id="GO:0000160">
    <property type="term" value="P:phosphorelay signal transduction system"/>
    <property type="evidence" value="ECO:0007669"/>
    <property type="project" value="InterPro"/>
</dbReference>
<dbReference type="EMBL" id="CP076134">
    <property type="protein sequence ID" value="QWG14635.1"/>
    <property type="molecule type" value="Genomic_DNA"/>
</dbReference>
<dbReference type="Proteomes" id="UP000680839">
    <property type="component" value="Chromosome"/>
</dbReference>
<evidence type="ECO:0000256" key="1">
    <source>
        <dbReference type="ARBA" id="ARBA00022553"/>
    </source>
</evidence>
<feature type="domain" description="Response regulatory" evidence="5">
    <location>
        <begin position="15"/>
        <end position="128"/>
    </location>
</feature>